<evidence type="ECO:0000256" key="6">
    <source>
        <dbReference type="ARBA" id="ARBA00022777"/>
    </source>
</evidence>
<dbReference type="Pfam" id="PF00625">
    <property type="entry name" value="Guanylate_kin"/>
    <property type="match status" value="1"/>
</dbReference>
<gene>
    <name evidence="10" type="ORF">DFR64_2359</name>
</gene>
<name>A0A347ZVX7_9CHLR</name>
<dbReference type="SMART" id="SM00072">
    <property type="entry name" value="GuKc"/>
    <property type="match status" value="1"/>
</dbReference>
<dbReference type="InterPro" id="IPR008144">
    <property type="entry name" value="Guanylate_kin-like_dom"/>
</dbReference>
<evidence type="ECO:0000256" key="5">
    <source>
        <dbReference type="ARBA" id="ARBA00022741"/>
    </source>
</evidence>
<dbReference type="FunFam" id="3.30.63.10:FF:000002">
    <property type="entry name" value="Guanylate kinase 1"/>
    <property type="match status" value="1"/>
</dbReference>
<dbReference type="GO" id="GO:0004385">
    <property type="term" value="F:GMP kinase activity"/>
    <property type="evidence" value="ECO:0007669"/>
    <property type="project" value="UniProtKB-EC"/>
</dbReference>
<dbReference type="GO" id="GO:0005829">
    <property type="term" value="C:cytosol"/>
    <property type="evidence" value="ECO:0007669"/>
    <property type="project" value="TreeGrafter"/>
</dbReference>
<dbReference type="SUPFAM" id="SSF52540">
    <property type="entry name" value="P-loop containing nucleoside triphosphate hydrolases"/>
    <property type="match status" value="1"/>
</dbReference>
<evidence type="ECO:0000256" key="8">
    <source>
        <dbReference type="ARBA" id="ARBA00030128"/>
    </source>
</evidence>
<evidence type="ECO:0000259" key="9">
    <source>
        <dbReference type="PROSITE" id="PS50052"/>
    </source>
</evidence>
<dbReference type="Gene3D" id="3.40.50.300">
    <property type="entry name" value="P-loop containing nucleotide triphosphate hydrolases"/>
    <property type="match status" value="1"/>
</dbReference>
<dbReference type="InterPro" id="IPR008145">
    <property type="entry name" value="GK/Ca_channel_bsu"/>
</dbReference>
<keyword evidence="7" id="KW-0067">ATP-binding</keyword>
<evidence type="ECO:0000313" key="10">
    <source>
        <dbReference type="EMBL" id="REG07155.1"/>
    </source>
</evidence>
<comment type="caution">
    <text evidence="10">The sequence shown here is derived from an EMBL/GenBank/DDBJ whole genome shotgun (WGS) entry which is preliminary data.</text>
</comment>
<reference evidence="10 11" key="1">
    <citation type="submission" date="2018-08" db="EMBL/GenBank/DDBJ databases">
        <title>Genomic Encyclopedia of Type Strains, Phase IV (KMG-IV): sequencing the most valuable type-strain genomes for metagenomic binning, comparative biology and taxonomic classification.</title>
        <authorList>
            <person name="Goeker M."/>
        </authorList>
    </citation>
    <scope>NUCLEOTIDE SEQUENCE [LARGE SCALE GENOMIC DNA]</scope>
    <source>
        <strain evidence="10 11">DSM 23923</strain>
    </source>
</reference>
<feature type="domain" description="Guanylate kinase-like" evidence="9">
    <location>
        <begin position="15"/>
        <end position="195"/>
    </location>
</feature>
<dbReference type="CDD" id="cd00071">
    <property type="entry name" value="GMPK"/>
    <property type="match status" value="1"/>
</dbReference>
<keyword evidence="11" id="KW-1185">Reference proteome</keyword>
<evidence type="ECO:0000313" key="11">
    <source>
        <dbReference type="Proteomes" id="UP000256388"/>
    </source>
</evidence>
<evidence type="ECO:0000256" key="4">
    <source>
        <dbReference type="ARBA" id="ARBA00022679"/>
    </source>
</evidence>
<dbReference type="PANTHER" id="PTHR23117:SF13">
    <property type="entry name" value="GUANYLATE KINASE"/>
    <property type="match status" value="1"/>
</dbReference>
<protein>
    <recommendedName>
        <fullName evidence="3">Guanylate kinase</fullName>
        <ecNumber evidence="2">2.7.4.8</ecNumber>
    </recommendedName>
    <alternativeName>
        <fullName evidence="8">GMP kinase</fullName>
    </alternativeName>
</protein>
<dbReference type="PROSITE" id="PS50052">
    <property type="entry name" value="GUANYLATE_KINASE_2"/>
    <property type="match status" value="1"/>
</dbReference>
<dbReference type="GO" id="GO:0005524">
    <property type="term" value="F:ATP binding"/>
    <property type="evidence" value="ECO:0007669"/>
    <property type="project" value="UniProtKB-KW"/>
</dbReference>
<evidence type="ECO:0000256" key="1">
    <source>
        <dbReference type="ARBA" id="ARBA00005790"/>
    </source>
</evidence>
<dbReference type="InterPro" id="IPR017665">
    <property type="entry name" value="Guanylate_kinase"/>
</dbReference>
<evidence type="ECO:0000256" key="3">
    <source>
        <dbReference type="ARBA" id="ARBA00016296"/>
    </source>
</evidence>
<evidence type="ECO:0000256" key="7">
    <source>
        <dbReference type="ARBA" id="ARBA00022840"/>
    </source>
</evidence>
<dbReference type="Gene3D" id="3.30.63.10">
    <property type="entry name" value="Guanylate Kinase phosphate binding domain"/>
    <property type="match status" value="1"/>
</dbReference>
<dbReference type="EMBL" id="QUMS01000003">
    <property type="protein sequence ID" value="REG07155.1"/>
    <property type="molecule type" value="Genomic_DNA"/>
</dbReference>
<proteinExistence type="inferred from homology"/>
<comment type="similarity">
    <text evidence="1">Belongs to the guanylate kinase family.</text>
</comment>
<keyword evidence="6 10" id="KW-0418">Kinase</keyword>
<dbReference type="Proteomes" id="UP000256388">
    <property type="component" value="Unassembled WGS sequence"/>
</dbReference>
<keyword evidence="5" id="KW-0547">Nucleotide-binding</keyword>
<accession>A0A347ZVX7</accession>
<dbReference type="AlphaFoldDB" id="A0A347ZVX7"/>
<dbReference type="PANTHER" id="PTHR23117">
    <property type="entry name" value="GUANYLATE KINASE-RELATED"/>
    <property type="match status" value="1"/>
</dbReference>
<dbReference type="EC" id="2.7.4.8" evidence="2"/>
<dbReference type="NCBIfam" id="TIGR03263">
    <property type="entry name" value="guanyl_kin"/>
    <property type="match status" value="1"/>
</dbReference>
<evidence type="ECO:0000256" key="2">
    <source>
        <dbReference type="ARBA" id="ARBA00012961"/>
    </source>
</evidence>
<organism evidence="10 11">
    <name type="scientific">Pelolinea submarina</name>
    <dbReference type="NCBI Taxonomy" id="913107"/>
    <lineage>
        <taxon>Bacteria</taxon>
        <taxon>Bacillati</taxon>
        <taxon>Chloroflexota</taxon>
        <taxon>Anaerolineae</taxon>
        <taxon>Anaerolineales</taxon>
        <taxon>Anaerolineaceae</taxon>
        <taxon>Pelolinea</taxon>
    </lineage>
</organism>
<dbReference type="InterPro" id="IPR027417">
    <property type="entry name" value="P-loop_NTPase"/>
</dbReference>
<keyword evidence="4" id="KW-0808">Transferase</keyword>
<sequence>MNKLSVNFDILDKYPLMIVISGPSGVGKDSVLRAMKNSDSLIHHVVTVNTRAPRPDEQEGVDYFFVSREKFEDMIANNELIEYSHVYDDYKGVPKSQIQDALDSGKDVVLRLDVQGAEKIKKIYPQAISIFLLPSNQDDWYKRLGGRRLGNEKDLDKRIMTVKDELVKAREFDYLVVNEQNKLSQTVQMIEAIITAEHLRAKPRKIKL</sequence>